<evidence type="ECO:0000256" key="1">
    <source>
        <dbReference type="ARBA" id="ARBA00008779"/>
    </source>
</evidence>
<dbReference type="GO" id="GO:0005737">
    <property type="term" value="C:cytoplasm"/>
    <property type="evidence" value="ECO:0007669"/>
    <property type="project" value="TreeGrafter"/>
</dbReference>
<gene>
    <name evidence="6" type="primary">betC_18</name>
    <name evidence="6" type="ORF">PDESU_01389</name>
</gene>
<dbReference type="GO" id="GO:0046872">
    <property type="term" value="F:metal ion binding"/>
    <property type="evidence" value="ECO:0007669"/>
    <property type="project" value="UniProtKB-KW"/>
</dbReference>
<feature type="chain" id="PRO_5028991149" evidence="4">
    <location>
        <begin position="23"/>
        <end position="539"/>
    </location>
</feature>
<dbReference type="Pfam" id="PF00884">
    <property type="entry name" value="Sulfatase"/>
    <property type="match status" value="1"/>
</dbReference>
<dbReference type="Proteomes" id="UP000366872">
    <property type="component" value="Unassembled WGS sequence"/>
</dbReference>
<accession>A0A6C2TZ04</accession>
<comment type="similarity">
    <text evidence="1">Belongs to the sulfatase family.</text>
</comment>
<proteinExistence type="inferred from homology"/>
<dbReference type="InterPro" id="IPR024607">
    <property type="entry name" value="Sulfatase_CS"/>
</dbReference>
<keyword evidence="7" id="KW-1185">Reference proteome</keyword>
<dbReference type="InterPro" id="IPR017850">
    <property type="entry name" value="Alkaline_phosphatase_core_sf"/>
</dbReference>
<organism evidence="6 7">
    <name type="scientific">Pontiella desulfatans</name>
    <dbReference type="NCBI Taxonomy" id="2750659"/>
    <lineage>
        <taxon>Bacteria</taxon>
        <taxon>Pseudomonadati</taxon>
        <taxon>Kiritimatiellota</taxon>
        <taxon>Kiritimatiellia</taxon>
        <taxon>Kiritimatiellales</taxon>
        <taxon>Pontiellaceae</taxon>
        <taxon>Pontiella</taxon>
    </lineage>
</organism>
<dbReference type="SUPFAM" id="SSF53649">
    <property type="entry name" value="Alkaline phosphatase-like"/>
    <property type="match status" value="1"/>
</dbReference>
<evidence type="ECO:0000259" key="5">
    <source>
        <dbReference type="Pfam" id="PF00884"/>
    </source>
</evidence>
<dbReference type="GO" id="GO:0008484">
    <property type="term" value="F:sulfuric ester hydrolase activity"/>
    <property type="evidence" value="ECO:0007669"/>
    <property type="project" value="TreeGrafter"/>
</dbReference>
<dbReference type="AlphaFoldDB" id="A0A6C2TZ04"/>
<keyword evidence="4" id="KW-0732">Signal</keyword>
<evidence type="ECO:0000313" key="6">
    <source>
        <dbReference type="EMBL" id="VGO12835.1"/>
    </source>
</evidence>
<feature type="signal peptide" evidence="4">
    <location>
        <begin position="1"/>
        <end position="22"/>
    </location>
</feature>
<dbReference type="PANTHER" id="PTHR45953">
    <property type="entry name" value="IDURONATE 2-SULFATASE"/>
    <property type="match status" value="1"/>
</dbReference>
<keyword evidence="2" id="KW-0479">Metal-binding</keyword>
<keyword evidence="3" id="KW-0378">Hydrolase</keyword>
<dbReference type="Gene3D" id="3.40.720.10">
    <property type="entry name" value="Alkaline Phosphatase, subunit A"/>
    <property type="match status" value="1"/>
</dbReference>
<dbReference type="PANTHER" id="PTHR45953:SF1">
    <property type="entry name" value="IDURONATE 2-SULFATASE"/>
    <property type="match status" value="1"/>
</dbReference>
<dbReference type="EMBL" id="CAAHFG010000001">
    <property type="protein sequence ID" value="VGO12835.1"/>
    <property type="molecule type" value="Genomic_DNA"/>
</dbReference>
<evidence type="ECO:0000256" key="4">
    <source>
        <dbReference type="SAM" id="SignalP"/>
    </source>
</evidence>
<dbReference type="RefSeq" id="WP_136078465.1">
    <property type="nucleotide sequence ID" value="NZ_CAAHFG010000001.1"/>
</dbReference>
<evidence type="ECO:0000256" key="3">
    <source>
        <dbReference type="ARBA" id="ARBA00022801"/>
    </source>
</evidence>
<evidence type="ECO:0000256" key="2">
    <source>
        <dbReference type="ARBA" id="ARBA00022723"/>
    </source>
</evidence>
<dbReference type="InterPro" id="IPR000917">
    <property type="entry name" value="Sulfatase_N"/>
</dbReference>
<name>A0A6C2TZ04_PONDE</name>
<sequence length="539" mass="61085">MNRRSFTMLAASSALVSLSAKAVKGKRPNLLFIMTDQQRFDALSLSGNTILKTPNLDRIGKEGAYFEICNSQCPVCGPARSSLMTGRSVENSKVFTNMDADIADRTPMPCYDELLSDEGYRTEYYGKWHAPLGRAMKYDNAVTPAACHEWERGPGMSKEYEDYLNQHVKRTKLFNNPEYANTGWQEQTFDHRPYKTNPLDTRHGMEPGIKVDENGEKLKVGQPDQHGISTVPKEHTITAVQAKMTLQALERLAKRDEPFSLHCSFHCPHSPITPSEPYASMYKPEAMPVPVSIDDPMDNSPYINENGRKRLPQYRDREKIKYMIANYYALVKEIDVWVGGILDKLDELGLADDTMVVFTSDHGEMLGAHGMREKNIFYEESVHVPLMIRFPGRIKAGSVVAAPVSQIDLYATIQDYLGSGKTESDGESLRRYIENPAAERTAFAVSEWNWRGPVQPNLMVRTKGWKYFIPNTADSKVMNVLYDLKNDPFEMDNLLGKNPDAENHRKQAEFMKDLLVQWLEKTKSPHLEAVKKRDAVKAG</sequence>
<reference evidence="6 7" key="1">
    <citation type="submission" date="2019-04" db="EMBL/GenBank/DDBJ databases">
        <authorList>
            <person name="Van Vliet M D."/>
        </authorList>
    </citation>
    <scope>NUCLEOTIDE SEQUENCE [LARGE SCALE GENOMIC DNA]</scope>
    <source>
        <strain evidence="6 7">F1</strain>
    </source>
</reference>
<feature type="domain" description="Sulfatase N-terminal" evidence="5">
    <location>
        <begin position="28"/>
        <end position="418"/>
    </location>
</feature>
<evidence type="ECO:0000313" key="7">
    <source>
        <dbReference type="Proteomes" id="UP000366872"/>
    </source>
</evidence>
<protein>
    <submittedName>
        <fullName evidence="6">Choline-sulfatase</fullName>
    </submittedName>
</protein>
<dbReference type="PROSITE" id="PS00523">
    <property type="entry name" value="SULFATASE_1"/>
    <property type="match status" value="1"/>
</dbReference>